<evidence type="ECO:0000256" key="6">
    <source>
        <dbReference type="ARBA" id="ARBA00022892"/>
    </source>
</evidence>
<evidence type="ECO:0000256" key="5">
    <source>
        <dbReference type="ARBA" id="ARBA00022741"/>
    </source>
</evidence>
<dbReference type="GO" id="GO:0003924">
    <property type="term" value="F:GTPase activity"/>
    <property type="evidence" value="ECO:0007669"/>
    <property type="project" value="InterPro"/>
</dbReference>
<keyword evidence="15" id="KW-1185">Reference proteome</keyword>
<keyword evidence="5 13" id="KW-0547">Nucleotide-binding</keyword>
<dbReference type="Gene3D" id="3.40.50.300">
    <property type="entry name" value="P-loop containing nucleotide triphosphate hydrolases"/>
    <property type="match status" value="1"/>
</dbReference>
<keyword evidence="7" id="KW-0653">Protein transport</keyword>
<evidence type="ECO:0000313" key="15">
    <source>
        <dbReference type="Proteomes" id="UP000054097"/>
    </source>
</evidence>
<dbReference type="SMART" id="SM00177">
    <property type="entry name" value="ARF"/>
    <property type="match status" value="1"/>
</dbReference>
<keyword evidence="9 13" id="KW-0342">GTP-binding</keyword>
<keyword evidence="6" id="KW-0931">ER-Golgi transport</keyword>
<dbReference type="InterPro" id="IPR006689">
    <property type="entry name" value="Small_GTPase_ARF/SAR"/>
</dbReference>
<evidence type="ECO:0000313" key="14">
    <source>
        <dbReference type="EMBL" id="KIM23679.1"/>
    </source>
</evidence>
<sequence>MGGSVSNLLSTACVQKKRSLRIIMLGIDYSGFNVESFDHREKNFTIWDIGPCKLNWRHYFEGTHGIIFVVDSVDTARMNEVREHLYFMLAAEQLTGVPMLVLANKQDRPGALSATEIGDLLGIDSIMDRTCHVQPCSAVRNEGLWEGLDWLAANVA</sequence>
<organism evidence="14 15">
    <name type="scientific">Serendipita vermifera MAFF 305830</name>
    <dbReference type="NCBI Taxonomy" id="933852"/>
    <lineage>
        <taxon>Eukaryota</taxon>
        <taxon>Fungi</taxon>
        <taxon>Dikarya</taxon>
        <taxon>Basidiomycota</taxon>
        <taxon>Agaricomycotina</taxon>
        <taxon>Agaricomycetes</taxon>
        <taxon>Sebacinales</taxon>
        <taxon>Serendipitaceae</taxon>
        <taxon>Serendipita</taxon>
    </lineage>
</organism>
<dbReference type="EMBL" id="KN824333">
    <property type="protein sequence ID" value="KIM23679.1"/>
    <property type="molecule type" value="Genomic_DNA"/>
</dbReference>
<dbReference type="FunFam" id="3.40.50.300:FF:003500">
    <property type="entry name" value="ADP-ribosylation factor 1"/>
    <property type="match status" value="1"/>
</dbReference>
<reference evidence="14 15" key="1">
    <citation type="submission" date="2014-04" db="EMBL/GenBank/DDBJ databases">
        <authorList>
            <consortium name="DOE Joint Genome Institute"/>
            <person name="Kuo A."/>
            <person name="Zuccaro A."/>
            <person name="Kohler A."/>
            <person name="Nagy L.G."/>
            <person name="Floudas D."/>
            <person name="Copeland A."/>
            <person name="Barry K.W."/>
            <person name="Cichocki N."/>
            <person name="Veneault-Fourrey C."/>
            <person name="LaButti K."/>
            <person name="Lindquist E.A."/>
            <person name="Lipzen A."/>
            <person name="Lundell T."/>
            <person name="Morin E."/>
            <person name="Murat C."/>
            <person name="Sun H."/>
            <person name="Tunlid A."/>
            <person name="Henrissat B."/>
            <person name="Grigoriev I.V."/>
            <person name="Hibbett D.S."/>
            <person name="Martin F."/>
            <person name="Nordberg H.P."/>
            <person name="Cantor M.N."/>
            <person name="Hua S.X."/>
        </authorList>
    </citation>
    <scope>NUCLEOTIDE SEQUENCE [LARGE SCALE GENOMIC DNA]</scope>
    <source>
        <strain evidence="14 15">MAFF 305830</strain>
    </source>
</reference>
<dbReference type="GO" id="GO:0015031">
    <property type="term" value="P:protein transport"/>
    <property type="evidence" value="ECO:0007669"/>
    <property type="project" value="UniProtKB-KW"/>
</dbReference>
<evidence type="ECO:0000256" key="4">
    <source>
        <dbReference type="ARBA" id="ARBA00022707"/>
    </source>
</evidence>
<dbReference type="GO" id="GO:0005525">
    <property type="term" value="F:GTP binding"/>
    <property type="evidence" value="ECO:0007669"/>
    <property type="project" value="UniProtKB-KW"/>
</dbReference>
<dbReference type="InterPro" id="IPR027417">
    <property type="entry name" value="P-loop_NTPase"/>
</dbReference>
<evidence type="ECO:0000256" key="7">
    <source>
        <dbReference type="ARBA" id="ARBA00022927"/>
    </source>
</evidence>
<dbReference type="STRING" id="933852.A0A0C3AUH8"/>
<dbReference type="Proteomes" id="UP000054097">
    <property type="component" value="Unassembled WGS sequence"/>
</dbReference>
<evidence type="ECO:0000256" key="2">
    <source>
        <dbReference type="ARBA" id="ARBA00010290"/>
    </source>
</evidence>
<dbReference type="HOGENOM" id="CLU_040729_9_3_1"/>
<dbReference type="SUPFAM" id="SSF52540">
    <property type="entry name" value="P-loop containing nucleoside triphosphate hydrolases"/>
    <property type="match status" value="1"/>
</dbReference>
<dbReference type="SMART" id="SM00178">
    <property type="entry name" value="SAR"/>
    <property type="match status" value="1"/>
</dbReference>
<keyword evidence="3" id="KW-0813">Transport</keyword>
<proteinExistence type="inferred from homology"/>
<evidence type="ECO:0000256" key="13">
    <source>
        <dbReference type="PIRSR" id="PIRSR606689-1"/>
    </source>
</evidence>
<evidence type="ECO:0000256" key="11">
    <source>
        <dbReference type="ARBA" id="ARBA00053326"/>
    </source>
</evidence>
<feature type="binding site" evidence="13">
    <location>
        <begin position="104"/>
        <end position="107"/>
    </location>
    <ligand>
        <name>GTP</name>
        <dbReference type="ChEBI" id="CHEBI:37565"/>
    </ligand>
</feature>
<dbReference type="OrthoDB" id="2011769at2759"/>
<evidence type="ECO:0000256" key="8">
    <source>
        <dbReference type="ARBA" id="ARBA00023034"/>
    </source>
</evidence>
<dbReference type="CDD" id="cd00878">
    <property type="entry name" value="Arf_Arl"/>
    <property type="match status" value="1"/>
</dbReference>
<keyword evidence="4" id="KW-0519">Myristate</keyword>
<keyword evidence="8" id="KW-0333">Golgi apparatus</keyword>
<comment type="function">
    <text evidence="11">GTP-binding protein involved in protein trafficking; may modulate vesicle budding and uncoating within the Golgi apparatus.</text>
</comment>
<comment type="similarity">
    <text evidence="2">Belongs to the small GTPase superfamily. Arf family.</text>
</comment>
<dbReference type="PROSITE" id="PS51417">
    <property type="entry name" value="ARF"/>
    <property type="match status" value="1"/>
</dbReference>
<dbReference type="GO" id="GO:0016192">
    <property type="term" value="P:vesicle-mediated transport"/>
    <property type="evidence" value="ECO:0007669"/>
    <property type="project" value="UniProtKB-KW"/>
</dbReference>
<dbReference type="InterPro" id="IPR024156">
    <property type="entry name" value="Small_GTPase_ARF"/>
</dbReference>
<dbReference type="PANTHER" id="PTHR11711">
    <property type="entry name" value="ADP RIBOSYLATION FACTOR-RELATED"/>
    <property type="match status" value="1"/>
</dbReference>
<accession>A0A0C3AUH8</accession>
<evidence type="ECO:0000256" key="10">
    <source>
        <dbReference type="ARBA" id="ARBA00023288"/>
    </source>
</evidence>
<evidence type="ECO:0000256" key="12">
    <source>
        <dbReference type="ARBA" id="ARBA00070396"/>
    </source>
</evidence>
<keyword evidence="10" id="KW-0449">Lipoprotein</keyword>
<evidence type="ECO:0000256" key="3">
    <source>
        <dbReference type="ARBA" id="ARBA00022448"/>
    </source>
</evidence>
<reference evidence="15" key="2">
    <citation type="submission" date="2015-01" db="EMBL/GenBank/DDBJ databases">
        <title>Evolutionary Origins and Diversification of the Mycorrhizal Mutualists.</title>
        <authorList>
            <consortium name="DOE Joint Genome Institute"/>
            <consortium name="Mycorrhizal Genomics Consortium"/>
            <person name="Kohler A."/>
            <person name="Kuo A."/>
            <person name="Nagy L.G."/>
            <person name="Floudas D."/>
            <person name="Copeland A."/>
            <person name="Barry K.W."/>
            <person name="Cichocki N."/>
            <person name="Veneault-Fourrey C."/>
            <person name="LaButti K."/>
            <person name="Lindquist E.A."/>
            <person name="Lipzen A."/>
            <person name="Lundell T."/>
            <person name="Morin E."/>
            <person name="Murat C."/>
            <person name="Riley R."/>
            <person name="Ohm R."/>
            <person name="Sun H."/>
            <person name="Tunlid A."/>
            <person name="Henrissat B."/>
            <person name="Grigoriev I.V."/>
            <person name="Hibbett D.S."/>
            <person name="Martin F."/>
        </authorList>
    </citation>
    <scope>NUCLEOTIDE SEQUENCE [LARGE SCALE GENOMIC DNA]</scope>
    <source>
        <strain evidence="15">MAFF 305830</strain>
    </source>
</reference>
<dbReference type="Pfam" id="PF00025">
    <property type="entry name" value="Arf"/>
    <property type="match status" value="1"/>
</dbReference>
<protein>
    <recommendedName>
        <fullName evidence="12">ADP-ribosylation factor</fullName>
    </recommendedName>
</protein>
<name>A0A0C3AUH8_SERVB</name>
<evidence type="ECO:0000256" key="9">
    <source>
        <dbReference type="ARBA" id="ARBA00023134"/>
    </source>
</evidence>
<comment type="subcellular location">
    <subcellularLocation>
        <location evidence="1">Golgi apparatus</location>
    </subcellularLocation>
</comment>
<dbReference type="AlphaFoldDB" id="A0A0C3AUH8"/>
<evidence type="ECO:0000256" key="1">
    <source>
        <dbReference type="ARBA" id="ARBA00004555"/>
    </source>
</evidence>
<gene>
    <name evidence="14" type="ORF">M408DRAFT_11391</name>
</gene>
<dbReference type="GO" id="GO:0005794">
    <property type="term" value="C:Golgi apparatus"/>
    <property type="evidence" value="ECO:0007669"/>
    <property type="project" value="UniProtKB-SubCell"/>
</dbReference>